<dbReference type="Proteomes" id="UP001062846">
    <property type="component" value="Chromosome 10"/>
</dbReference>
<comment type="caution">
    <text evidence="1">The sequence shown here is derived from an EMBL/GenBank/DDBJ whole genome shotgun (WGS) entry which is preliminary data.</text>
</comment>
<evidence type="ECO:0000313" key="2">
    <source>
        <dbReference type="Proteomes" id="UP001062846"/>
    </source>
</evidence>
<evidence type="ECO:0000313" key="1">
    <source>
        <dbReference type="EMBL" id="KAI8534279.1"/>
    </source>
</evidence>
<name>A0ACC0M107_RHOML</name>
<reference evidence="1" key="1">
    <citation type="submission" date="2022-02" db="EMBL/GenBank/DDBJ databases">
        <title>Plant Genome Project.</title>
        <authorList>
            <person name="Zhang R.-G."/>
        </authorList>
    </citation>
    <scope>NUCLEOTIDE SEQUENCE</scope>
    <source>
        <strain evidence="1">AT1</strain>
    </source>
</reference>
<dbReference type="EMBL" id="CM046397">
    <property type="protein sequence ID" value="KAI8534279.1"/>
    <property type="molecule type" value="Genomic_DNA"/>
</dbReference>
<accession>A0ACC0M107</accession>
<organism evidence="1 2">
    <name type="scientific">Rhododendron molle</name>
    <name type="common">Chinese azalea</name>
    <name type="synonym">Azalea mollis</name>
    <dbReference type="NCBI Taxonomy" id="49168"/>
    <lineage>
        <taxon>Eukaryota</taxon>
        <taxon>Viridiplantae</taxon>
        <taxon>Streptophyta</taxon>
        <taxon>Embryophyta</taxon>
        <taxon>Tracheophyta</taxon>
        <taxon>Spermatophyta</taxon>
        <taxon>Magnoliopsida</taxon>
        <taxon>eudicotyledons</taxon>
        <taxon>Gunneridae</taxon>
        <taxon>Pentapetalae</taxon>
        <taxon>asterids</taxon>
        <taxon>Ericales</taxon>
        <taxon>Ericaceae</taxon>
        <taxon>Ericoideae</taxon>
        <taxon>Rhodoreae</taxon>
        <taxon>Rhododendron</taxon>
    </lineage>
</organism>
<sequence>MKSFIRPWLWKPTKSPVTSWASLPRSLVELSITHCNLAEDAFPTDITSLSSLSFLDLSHNPIRCLPDCIKGLDGLQRLYVTSCQSLQTLVVSQHLEELLRGDDDSLEKVTFSSCSHRPKLIHYTDKCDNLVELMPYVKLEPIGNVDAEILNHVGLSNLESILNQIVELDICYAGVSRKLPLQGCHETHIFSSFLPGSKVPPFFNFMNTGSSISFVVPSQLNSRIRGLGVCSLYCLRDQDQHSLLDYASRYVELHTIVSNTTKGLIWSHWPMVFGNLQVGEDMIWLSYWKFENGQLEGGDELNVTVTGERLFKEVGVHGVYEEEQEKKSSKVQSTSEEEICRSQISPYGHVVPGNVPADPTSAKLYQLGCRHGMDCKYCPRLCPVPWTF</sequence>
<gene>
    <name evidence="1" type="ORF">RHMOL_Rhmol10G0078000</name>
</gene>
<proteinExistence type="predicted"/>
<protein>
    <submittedName>
        <fullName evidence="1">Uncharacterized protein</fullName>
    </submittedName>
</protein>
<keyword evidence="2" id="KW-1185">Reference proteome</keyword>